<evidence type="ECO:0000313" key="1">
    <source>
        <dbReference type="EMBL" id="TDG68131.1"/>
    </source>
</evidence>
<accession>A0A4R5N8J9</accession>
<dbReference type="Proteomes" id="UP000295681">
    <property type="component" value="Unassembled WGS sequence"/>
</dbReference>
<reference evidence="1 2" key="1">
    <citation type="journal article" date="2019" name="Appl. Microbiol. Biotechnol.">
        <title>Uncovering carbohydrate metabolism through a genotype-phenotype association study of 56 lactic acid bacteria genomes.</title>
        <authorList>
            <person name="Buron-Moles G."/>
            <person name="Chailyan A."/>
            <person name="Dolejs I."/>
            <person name="Forster J."/>
            <person name="Miks M.H."/>
        </authorList>
    </citation>
    <scope>NUCLEOTIDE SEQUENCE [LARGE SCALE GENOMIC DNA]</scope>
    <source>
        <strain evidence="1 2">ATCC 700006</strain>
    </source>
</reference>
<keyword evidence="2" id="KW-1185">Reference proteome</keyword>
<proteinExistence type="predicted"/>
<evidence type="ECO:0000313" key="2">
    <source>
        <dbReference type="Proteomes" id="UP000295681"/>
    </source>
</evidence>
<dbReference type="AlphaFoldDB" id="A0A4R5N8J9"/>
<comment type="caution">
    <text evidence="1">The sequence shown here is derived from an EMBL/GenBank/DDBJ whole genome shotgun (WGS) entry which is preliminary data.</text>
</comment>
<dbReference type="STRING" id="907931.GCA_000165675_00896"/>
<name>A0A4R5N8J9_9LACO</name>
<dbReference type="RefSeq" id="WP_010007713.1">
    <property type="nucleotide sequence ID" value="NZ_JAGYGP010000001.1"/>
</dbReference>
<dbReference type="Pfam" id="PF13743">
    <property type="entry name" value="Thioredoxin_5"/>
    <property type="match status" value="1"/>
</dbReference>
<gene>
    <name evidence="1" type="ORF">C5L23_000437</name>
</gene>
<organism evidence="1 2">
    <name type="scientific">Leuconostoc fallax</name>
    <dbReference type="NCBI Taxonomy" id="1251"/>
    <lineage>
        <taxon>Bacteria</taxon>
        <taxon>Bacillati</taxon>
        <taxon>Bacillota</taxon>
        <taxon>Bacilli</taxon>
        <taxon>Lactobacillales</taxon>
        <taxon>Lactobacillaceae</taxon>
        <taxon>Leuconostoc</taxon>
    </lineage>
</organism>
<dbReference type="EMBL" id="PUFI01000014">
    <property type="protein sequence ID" value="TDG68131.1"/>
    <property type="molecule type" value="Genomic_DNA"/>
</dbReference>
<protein>
    <submittedName>
        <fullName evidence="1">Uncharacterized protein</fullName>
    </submittedName>
</protein>
<sequence length="205" mass="23935">MLDVYHFDQLLTKQCLELEKYLQYLIDSNQRVMHLRFVPVIDEQFLSFSKHEQIKMAQQPPVNRQQLAYRLALDFKAAQLEGNKKARHFLMHMQEALVAKHKDYSEDLVQEVAEFLDMDTDDFLHNRMDIDTINALIAEQSYVKDNIAHTTPSILIENYRQNLAECFRNCTLQDLKALFEPDAQTPPTNLPAAHTIFSKKSPKLV</sequence>